<keyword evidence="13" id="KW-0443">Lipid metabolism</keyword>
<keyword evidence="11" id="KW-0999">Mitochondrion inner membrane</keyword>
<comment type="similarity">
    <text evidence="5">Belongs to the TAM41 family.</text>
</comment>
<evidence type="ECO:0000256" key="3">
    <source>
        <dbReference type="ARBA" id="ARBA00005119"/>
    </source>
</evidence>
<dbReference type="Proteomes" id="UP000037510">
    <property type="component" value="Unassembled WGS sequence"/>
</dbReference>
<dbReference type="Pfam" id="PF09139">
    <property type="entry name" value="Tam41_Mmp37"/>
    <property type="match status" value="1"/>
</dbReference>
<keyword evidence="15" id="KW-0472">Membrane</keyword>
<evidence type="ECO:0000256" key="2">
    <source>
        <dbReference type="ARBA" id="ARBA00004443"/>
    </source>
</evidence>
<gene>
    <name evidence="22" type="ORF">OBRU01_07154</name>
</gene>
<evidence type="ECO:0000256" key="7">
    <source>
        <dbReference type="ARBA" id="ARBA00018337"/>
    </source>
</evidence>
<evidence type="ECO:0000256" key="1">
    <source>
        <dbReference type="ARBA" id="ARBA00001946"/>
    </source>
</evidence>
<keyword evidence="10" id="KW-0548">Nucleotidyltransferase</keyword>
<keyword evidence="23" id="KW-1185">Reference proteome</keyword>
<dbReference type="GO" id="GO:0016024">
    <property type="term" value="P:CDP-diacylglycerol biosynthetic process"/>
    <property type="evidence" value="ECO:0007669"/>
    <property type="project" value="UniProtKB-UniPathway"/>
</dbReference>
<dbReference type="InterPro" id="IPR015222">
    <property type="entry name" value="Tam41"/>
</dbReference>
<keyword evidence="16" id="KW-0594">Phospholipid biosynthesis</keyword>
<keyword evidence="17" id="KW-1208">Phospholipid metabolism</keyword>
<feature type="compositionally biased region" description="Basic residues" evidence="20">
    <location>
        <begin position="393"/>
        <end position="417"/>
    </location>
</feature>
<feature type="compositionally biased region" description="Basic and acidic residues" evidence="20">
    <location>
        <begin position="348"/>
        <end position="392"/>
    </location>
</feature>
<comment type="cofactor">
    <cofactor evidence="1">
        <name>Mg(2+)</name>
        <dbReference type="ChEBI" id="CHEBI:18420"/>
    </cofactor>
</comment>
<evidence type="ECO:0000256" key="15">
    <source>
        <dbReference type="ARBA" id="ARBA00023136"/>
    </source>
</evidence>
<feature type="region of interest" description="Disordered" evidence="20">
    <location>
        <begin position="878"/>
        <end position="962"/>
    </location>
</feature>
<comment type="pathway">
    <text evidence="3">Phospholipid metabolism; CDP-diacylglycerol biosynthesis; CDP-diacylglycerol from sn-glycerol 3-phosphate: step 3/3.</text>
</comment>
<dbReference type="AlphaFoldDB" id="A0A0L7LJL3"/>
<evidence type="ECO:0000256" key="11">
    <source>
        <dbReference type="ARBA" id="ARBA00022792"/>
    </source>
</evidence>
<name>A0A0L7LJL3_OPEBR</name>
<dbReference type="InterPro" id="IPR022226">
    <property type="entry name" value="DUF3752"/>
</dbReference>
<feature type="compositionally biased region" description="Basic and acidic residues" evidence="20">
    <location>
        <begin position="558"/>
        <end position="568"/>
    </location>
</feature>
<keyword evidence="9" id="KW-0808">Transferase</keyword>
<feature type="region of interest" description="Disordered" evidence="20">
    <location>
        <begin position="331"/>
        <end position="754"/>
    </location>
</feature>
<evidence type="ECO:0000313" key="23">
    <source>
        <dbReference type="Proteomes" id="UP000037510"/>
    </source>
</evidence>
<dbReference type="PANTHER" id="PTHR13619:SF0">
    <property type="entry name" value="PHOSPHATIDATE CYTIDYLYLTRANSFERASE, MITOCHONDRIAL"/>
    <property type="match status" value="1"/>
</dbReference>
<dbReference type="GO" id="GO:0032049">
    <property type="term" value="P:cardiolipin biosynthetic process"/>
    <property type="evidence" value="ECO:0007669"/>
    <property type="project" value="InterPro"/>
</dbReference>
<proteinExistence type="inferred from homology"/>
<feature type="compositionally biased region" description="Basic and acidic residues" evidence="20">
    <location>
        <begin position="444"/>
        <end position="507"/>
    </location>
</feature>
<evidence type="ECO:0000256" key="19">
    <source>
        <dbReference type="ARBA" id="ARBA00031502"/>
    </source>
</evidence>
<evidence type="ECO:0000256" key="10">
    <source>
        <dbReference type="ARBA" id="ARBA00022695"/>
    </source>
</evidence>
<comment type="pathway">
    <text evidence="4">Lipid metabolism.</text>
</comment>
<feature type="domain" description="DUF3752" evidence="21">
    <location>
        <begin position="863"/>
        <end position="955"/>
    </location>
</feature>
<evidence type="ECO:0000256" key="20">
    <source>
        <dbReference type="SAM" id="MobiDB-lite"/>
    </source>
</evidence>
<evidence type="ECO:0000256" key="8">
    <source>
        <dbReference type="ARBA" id="ARBA00022516"/>
    </source>
</evidence>
<organism evidence="22 23">
    <name type="scientific">Operophtera brumata</name>
    <name type="common">Winter moth</name>
    <name type="synonym">Phalaena brumata</name>
    <dbReference type="NCBI Taxonomy" id="104452"/>
    <lineage>
        <taxon>Eukaryota</taxon>
        <taxon>Metazoa</taxon>
        <taxon>Ecdysozoa</taxon>
        <taxon>Arthropoda</taxon>
        <taxon>Hexapoda</taxon>
        <taxon>Insecta</taxon>
        <taxon>Pterygota</taxon>
        <taxon>Neoptera</taxon>
        <taxon>Endopterygota</taxon>
        <taxon>Lepidoptera</taxon>
        <taxon>Glossata</taxon>
        <taxon>Ditrysia</taxon>
        <taxon>Geometroidea</taxon>
        <taxon>Geometridae</taxon>
        <taxon>Larentiinae</taxon>
        <taxon>Operophtera</taxon>
    </lineage>
</organism>
<evidence type="ECO:0000256" key="5">
    <source>
        <dbReference type="ARBA" id="ARBA00005458"/>
    </source>
</evidence>
<evidence type="ECO:0000256" key="17">
    <source>
        <dbReference type="ARBA" id="ARBA00023264"/>
    </source>
</evidence>
<dbReference type="EMBL" id="JTDY01000861">
    <property type="protein sequence ID" value="KOB75637.1"/>
    <property type="molecule type" value="Genomic_DNA"/>
</dbReference>
<accession>A0A0L7LJL3</accession>
<feature type="compositionally biased region" description="Low complexity" evidence="20">
    <location>
        <begin position="656"/>
        <end position="665"/>
    </location>
</feature>
<evidence type="ECO:0000313" key="22">
    <source>
        <dbReference type="EMBL" id="KOB75637.1"/>
    </source>
</evidence>
<dbReference type="Pfam" id="PF12572">
    <property type="entry name" value="DUF3752"/>
    <property type="match status" value="1"/>
</dbReference>
<feature type="compositionally biased region" description="Basic residues" evidence="20">
    <location>
        <begin position="431"/>
        <end position="442"/>
    </location>
</feature>
<evidence type="ECO:0000256" key="12">
    <source>
        <dbReference type="ARBA" id="ARBA00022842"/>
    </source>
</evidence>
<dbReference type="EC" id="2.7.7.41" evidence="6"/>
<evidence type="ECO:0000256" key="6">
    <source>
        <dbReference type="ARBA" id="ARBA00012487"/>
    </source>
</evidence>
<comment type="caution">
    <text evidence="22">The sequence shown here is derived from an EMBL/GenBank/DDBJ whole genome shotgun (WGS) entry which is preliminary data.</text>
</comment>
<reference evidence="22 23" key="1">
    <citation type="journal article" date="2015" name="Genome Biol. Evol.">
        <title>The genome of winter moth (Operophtera brumata) provides a genomic perspective on sexual dimorphism and phenology.</title>
        <authorList>
            <person name="Derks M.F."/>
            <person name="Smit S."/>
            <person name="Salis L."/>
            <person name="Schijlen E."/>
            <person name="Bossers A."/>
            <person name="Mateman C."/>
            <person name="Pijl A.S."/>
            <person name="de Ridder D."/>
            <person name="Groenen M.A."/>
            <person name="Visser M.E."/>
            <person name="Megens H.J."/>
        </authorList>
    </citation>
    <scope>NUCLEOTIDE SEQUENCE [LARGE SCALE GENOMIC DNA]</scope>
    <source>
        <strain evidence="22">WM2013NL</strain>
        <tissue evidence="22">Head and thorax</tissue>
    </source>
</reference>
<feature type="compositionally biased region" description="Basic and acidic residues" evidence="20">
    <location>
        <begin position="520"/>
        <end position="539"/>
    </location>
</feature>
<comment type="subcellular location">
    <subcellularLocation>
        <location evidence="2">Mitochondrion inner membrane</location>
        <topology evidence="2">Peripheral membrane protein</topology>
        <orientation evidence="2">Matrix side</orientation>
    </subcellularLocation>
</comment>
<keyword evidence="8" id="KW-0444">Lipid biosynthesis</keyword>
<evidence type="ECO:0000256" key="16">
    <source>
        <dbReference type="ARBA" id="ARBA00023209"/>
    </source>
</evidence>
<evidence type="ECO:0000259" key="21">
    <source>
        <dbReference type="Pfam" id="PF12572"/>
    </source>
</evidence>
<dbReference type="UniPathway" id="UPA00557">
    <property type="reaction ID" value="UER00614"/>
</dbReference>
<keyword evidence="12" id="KW-0460">Magnesium</keyword>
<evidence type="ECO:0000256" key="4">
    <source>
        <dbReference type="ARBA" id="ARBA00005189"/>
    </source>
</evidence>
<feature type="compositionally biased region" description="Basic and acidic residues" evidence="20">
    <location>
        <begin position="418"/>
        <end position="430"/>
    </location>
</feature>
<evidence type="ECO:0000256" key="9">
    <source>
        <dbReference type="ARBA" id="ARBA00022679"/>
    </source>
</evidence>
<feature type="compositionally biased region" description="Basic and acidic residues" evidence="20">
    <location>
        <begin position="696"/>
        <end position="710"/>
    </location>
</feature>
<keyword evidence="14" id="KW-0496">Mitochondrion</keyword>
<dbReference type="PANTHER" id="PTHR13619">
    <property type="entry name" value="PHOSPHATIDATE CYTIDYLYLTRANSFERASE, MITOCHONDRIAL"/>
    <property type="match status" value="1"/>
</dbReference>
<feature type="compositionally biased region" description="Basic residues" evidence="20">
    <location>
        <begin position="615"/>
        <end position="629"/>
    </location>
</feature>
<evidence type="ECO:0000256" key="13">
    <source>
        <dbReference type="ARBA" id="ARBA00023098"/>
    </source>
</evidence>
<dbReference type="STRING" id="104452.A0A0L7LJL3"/>
<evidence type="ECO:0000256" key="18">
    <source>
        <dbReference type="ARBA" id="ARBA00029893"/>
    </source>
</evidence>
<dbReference type="GO" id="GO:0005743">
    <property type="term" value="C:mitochondrial inner membrane"/>
    <property type="evidence" value="ECO:0007669"/>
    <property type="project" value="UniProtKB-SubCell"/>
</dbReference>
<sequence length="962" mass="111390">MASAAVKAFGGIARDISPLYYRILSKFPQNFTFCFAYGSAVKPQMGNQNKQNMIDLIYCVDNSYRWHGANMEINPSHYSALRLLGKGFVAKYQENWGANVYFNTLVQITEENIMIKYGVVSQKDLIADLLDWNNLYLSGRLHKPIEIIKQTNSSQLQNALQSNLRAAVHTALLLLPETFSEYDFYFAISNLSYAGDFRMTFGENKNKVRNIVQPQLQSFRELYKPILEQFHAYLDFSTNETLCHQDLHPETKLHHLMQLPMVPQQRIVKFWNHGGLQQDMEDVLRALAYDIDCSIVLRQILKDIVWRSSVRQSLKGILTAGMLKTVSKMLSDESSSDSETGRFKCQSKPKEEQSSRQRDGDFRGRGRPSQNDRFRRDFGRQKDERFDYDKHSRDRHRSSRHSPVNRRKNSRDRSPRRRSPERQRERDPNARSRHHRKPRPKPQRSPETRTRIHRSPEPRPKVRYSEPRSRPQKSPEPRARSHKSPDLRGKSHKSPEPRRDMKEEIRRTLAQSRKSPSKSRRSEERVSLSPDYRSKRSEVVRPPPSAPLKRKSKSPIIVEEHESDKSEEVQVGSYYKMIPTVIKEKSEEESSEIDSSDDERLRAKLLNLEKELQKTKKKKHKKKHKRKSKSSKEDDAATSVEVTSTTDIDVKDGSSKESPVPEVSSTQKSVLKESSEEGEISSGDETQDSQEQYDPSDLRHKLSRKPEITSKADASGPVLPPRLVNKQRGSSLDREGPALPPHLTKSKNIGPSIPENMRKVLAEKDCEVIEYESSEDDGIGPLPVGAEPRWSEAHQRLEERALDLKIRKLDGRSLESDKIKNREEWMLELPEGKTKYLGLEARSFRAKAGPDMSDRLEEDTDEAIKRDARARLINNRDVEQEMAIKKHKKKHRRDESLLELHERKIKKKKKEEKDNDGQPTRRPFSRDVDLQVNRFDEAQKKSIIKKAEGLNTRFSRGEAKYL</sequence>
<dbReference type="GO" id="GO:0004605">
    <property type="term" value="F:phosphatidate cytidylyltransferase activity"/>
    <property type="evidence" value="ECO:0007669"/>
    <property type="project" value="UniProtKB-EC"/>
</dbReference>
<feature type="compositionally biased region" description="Basic and acidic residues" evidence="20">
    <location>
        <begin position="893"/>
        <end position="902"/>
    </location>
</feature>
<feature type="compositionally biased region" description="Basic and acidic residues" evidence="20">
    <location>
        <begin position="924"/>
        <end position="948"/>
    </location>
</feature>
<evidence type="ECO:0000256" key="14">
    <source>
        <dbReference type="ARBA" id="ARBA00023128"/>
    </source>
</evidence>
<feature type="compositionally biased region" description="Basic and acidic residues" evidence="20">
    <location>
        <begin position="598"/>
        <end position="614"/>
    </location>
</feature>
<protein>
    <recommendedName>
        <fullName evidence="7">Phosphatidate cytidylyltransferase, mitochondrial</fullName>
        <ecNumber evidence="6">2.7.7.41</ecNumber>
    </recommendedName>
    <alternativeName>
        <fullName evidence="18">CDP-diacylglycerol synthase</fullName>
    </alternativeName>
    <alternativeName>
        <fullName evidence="19">Mitochondrial translocator assembly and maintenance protein 41 homolog</fullName>
    </alternativeName>
</protein>